<dbReference type="EMBL" id="JALPRK010000001">
    <property type="protein sequence ID" value="MCK8485834.1"/>
    <property type="molecule type" value="Genomic_DNA"/>
</dbReference>
<dbReference type="InterPro" id="IPR003607">
    <property type="entry name" value="HD/PDEase_dom"/>
</dbReference>
<evidence type="ECO:0000259" key="1">
    <source>
        <dbReference type="PROSITE" id="PS51832"/>
    </source>
</evidence>
<dbReference type="AlphaFoldDB" id="A0A9X1XUZ9"/>
<dbReference type="PANTHER" id="PTHR43155:SF2">
    <property type="entry name" value="CYCLIC DI-GMP PHOSPHODIESTERASE PA4108"/>
    <property type="match status" value="1"/>
</dbReference>
<dbReference type="Gene3D" id="1.10.3210.10">
    <property type="entry name" value="Hypothetical protein af1432"/>
    <property type="match status" value="1"/>
</dbReference>
<dbReference type="Proteomes" id="UP001139534">
    <property type="component" value="Unassembled WGS sequence"/>
</dbReference>
<dbReference type="InterPro" id="IPR037522">
    <property type="entry name" value="HD_GYP_dom"/>
</dbReference>
<comment type="caution">
    <text evidence="2">The sequence shown here is derived from an EMBL/GenBank/DDBJ whole genome shotgun (WGS) entry which is preliminary data.</text>
</comment>
<feature type="domain" description="HD-GYP" evidence="1">
    <location>
        <begin position="132"/>
        <end position="328"/>
    </location>
</feature>
<dbReference type="PANTHER" id="PTHR43155">
    <property type="entry name" value="CYCLIC DI-GMP PHOSPHODIESTERASE PA4108-RELATED"/>
    <property type="match status" value="1"/>
</dbReference>
<protein>
    <submittedName>
        <fullName evidence="2">HD domain-containing protein</fullName>
    </submittedName>
</protein>
<proteinExistence type="predicted"/>
<dbReference type="CDD" id="cd00077">
    <property type="entry name" value="HDc"/>
    <property type="match status" value="1"/>
</dbReference>
<evidence type="ECO:0000313" key="3">
    <source>
        <dbReference type="Proteomes" id="UP001139534"/>
    </source>
</evidence>
<gene>
    <name evidence="2" type="ORF">M0651_01440</name>
</gene>
<dbReference type="RefSeq" id="WP_248550069.1">
    <property type="nucleotide sequence ID" value="NZ_JALPRK010000001.1"/>
</dbReference>
<dbReference type="PROSITE" id="PS51832">
    <property type="entry name" value="HD_GYP"/>
    <property type="match status" value="1"/>
</dbReference>
<organism evidence="2 3">
    <name type="scientific">Paenibacillus mellifer</name>
    <dbReference type="NCBI Taxonomy" id="2937794"/>
    <lineage>
        <taxon>Bacteria</taxon>
        <taxon>Bacillati</taxon>
        <taxon>Bacillota</taxon>
        <taxon>Bacilli</taxon>
        <taxon>Bacillales</taxon>
        <taxon>Paenibacillaceae</taxon>
        <taxon>Paenibacillus</taxon>
    </lineage>
</organism>
<dbReference type="Pfam" id="PF13487">
    <property type="entry name" value="HD_5"/>
    <property type="match status" value="1"/>
</dbReference>
<dbReference type="SMART" id="SM00471">
    <property type="entry name" value="HDc"/>
    <property type="match status" value="1"/>
</dbReference>
<accession>A0A9X1XUZ9</accession>
<sequence>MKSIRVELLKPGDVLGRAVLSRSGLSILEEGTVFTEAYIKRIKELGITSVFLRGVPEQSRIEFGGDPSISLSGEAAESTEEVVDGTDVPDPQVRKQAMEELVALTLPGKIEGRLSTPLIEERFKRLFRGMICDISSHAKLIDQLALMLQCDRRLFDHSLNVAKLTAMLGVSRQFDNARLLDLTVGGLLFDIGMTRMPRSLIRANRRLSREERKMLENHAIEGYRIMMALDGVSSESAKCALLHHERYDGSGYPVRMAGREIPEMAQMVGMADVFDALTSPRYHRQAYTENEAIEFLFGAGDRYFDAELVKQFVKHISLFPVSMLIKLSNGQIAEVASNANGFAHRPVVRILREADGSRVRSPYELDLSMKRDVVVLHSCEGLHS</sequence>
<name>A0A9X1XUZ9_9BACL</name>
<dbReference type="SUPFAM" id="SSF109604">
    <property type="entry name" value="HD-domain/PDEase-like"/>
    <property type="match status" value="1"/>
</dbReference>
<keyword evidence="3" id="KW-1185">Reference proteome</keyword>
<evidence type="ECO:0000313" key="2">
    <source>
        <dbReference type="EMBL" id="MCK8485834.1"/>
    </source>
</evidence>
<reference evidence="2" key="1">
    <citation type="submission" date="2022-04" db="EMBL/GenBank/DDBJ databases">
        <authorList>
            <person name="Seo M.-J."/>
        </authorList>
    </citation>
    <scope>NUCLEOTIDE SEQUENCE</scope>
    <source>
        <strain evidence="2">MBLB2552</strain>
    </source>
</reference>